<feature type="region of interest" description="Disordered" evidence="6">
    <location>
        <begin position="349"/>
        <end position="406"/>
    </location>
</feature>
<name>A0A5C6U641_9SPHN</name>
<dbReference type="RefSeq" id="WP_147123559.1">
    <property type="nucleotide sequence ID" value="NZ_VOPY01000003.1"/>
</dbReference>
<evidence type="ECO:0000256" key="1">
    <source>
        <dbReference type="ARBA" id="ARBA00004141"/>
    </source>
</evidence>
<accession>A0A5C6U641</accession>
<comment type="subcellular location">
    <subcellularLocation>
        <location evidence="1">Membrane</location>
        <topology evidence="1">Multi-pass membrane protein</topology>
    </subcellularLocation>
</comment>
<protein>
    <submittedName>
        <fullName evidence="8">Type IV secretion system protein</fullName>
    </submittedName>
</protein>
<proteinExistence type="inferred from homology"/>
<dbReference type="AlphaFoldDB" id="A0A5C6U641"/>
<evidence type="ECO:0000256" key="5">
    <source>
        <dbReference type="ARBA" id="ARBA00023136"/>
    </source>
</evidence>
<feature type="transmembrane region" description="Helical" evidence="7">
    <location>
        <begin position="44"/>
        <end position="65"/>
    </location>
</feature>
<evidence type="ECO:0000256" key="7">
    <source>
        <dbReference type="SAM" id="Phobius"/>
    </source>
</evidence>
<evidence type="ECO:0000256" key="6">
    <source>
        <dbReference type="SAM" id="MobiDB-lite"/>
    </source>
</evidence>
<dbReference type="GO" id="GO:0016020">
    <property type="term" value="C:membrane"/>
    <property type="evidence" value="ECO:0007669"/>
    <property type="project" value="UniProtKB-SubCell"/>
</dbReference>
<evidence type="ECO:0000313" key="8">
    <source>
        <dbReference type="EMBL" id="TXC68324.1"/>
    </source>
</evidence>
<evidence type="ECO:0000313" key="9">
    <source>
        <dbReference type="Proteomes" id="UP000321129"/>
    </source>
</evidence>
<keyword evidence="3 7" id="KW-0812">Transmembrane</keyword>
<keyword evidence="9" id="KW-1185">Reference proteome</keyword>
<organism evidence="8 9">
    <name type="scientific">Flavisphingopyxis soli</name>
    <dbReference type="NCBI Taxonomy" id="2601267"/>
    <lineage>
        <taxon>Bacteria</taxon>
        <taxon>Pseudomonadati</taxon>
        <taxon>Pseudomonadota</taxon>
        <taxon>Alphaproteobacteria</taxon>
        <taxon>Sphingomonadales</taxon>
        <taxon>Sphingopyxidaceae</taxon>
        <taxon>Flavisphingopyxis</taxon>
    </lineage>
</organism>
<comment type="caution">
    <text evidence="8">The sequence shown here is derived from an EMBL/GenBank/DDBJ whole genome shotgun (WGS) entry which is preliminary data.</text>
</comment>
<dbReference type="OrthoDB" id="7400974at2"/>
<evidence type="ECO:0000256" key="2">
    <source>
        <dbReference type="ARBA" id="ARBA00007802"/>
    </source>
</evidence>
<dbReference type="GO" id="GO:0030255">
    <property type="term" value="P:protein secretion by the type IV secretion system"/>
    <property type="evidence" value="ECO:0007669"/>
    <property type="project" value="InterPro"/>
</dbReference>
<feature type="transmembrane region" description="Helical" evidence="7">
    <location>
        <begin position="77"/>
        <end position="99"/>
    </location>
</feature>
<dbReference type="InterPro" id="IPR007688">
    <property type="entry name" value="Conjugal_tfr_TrbL/VirB6"/>
</dbReference>
<dbReference type="EMBL" id="VOPY01000003">
    <property type="protein sequence ID" value="TXC68324.1"/>
    <property type="molecule type" value="Genomic_DNA"/>
</dbReference>
<reference evidence="8 9" key="1">
    <citation type="submission" date="2019-08" db="EMBL/GenBank/DDBJ databases">
        <title>Sphingorhabdus soil sp. nov., isolated from arctic soil.</title>
        <authorList>
            <person name="Liu Y."/>
        </authorList>
    </citation>
    <scope>NUCLEOTIDE SEQUENCE [LARGE SCALE GENOMIC DNA]</scope>
    <source>
        <strain evidence="8 9">D-2Q-5-6</strain>
    </source>
</reference>
<evidence type="ECO:0000256" key="4">
    <source>
        <dbReference type="ARBA" id="ARBA00022989"/>
    </source>
</evidence>
<gene>
    <name evidence="8" type="ORF">FSZ31_11660</name>
</gene>
<sequence>MFAACPTLETGSPFLANMLGQVDCQAQNLGSFGYQALASPGSPLSSLLTLALTIFVALIGYRLLIGSPPQGRELVPTAIKVGIVLLLATSWPAFNIVVYDVAMRGPAELAQSIGEPAGIPGATGGLIDRLQRADDAMAELLVRGPGQMNGVAGTNPSPTGAWVPFDSLRAGNRLEQSRTLFLTSSIAAFGSVRLVAGLLLALGPLFALFLLFDGTRGLFEGWLRGLVGAALGATGTAIVLGIELSLIEPLLAGALALRRANAVAASVPVELLVVTLVFALVLLAVLIASAKVAYGLRLPVRFAQIADRWSRPRAFSPEQRERIGTGGAVALDDRSRALAVADAVSATQRREQQATTASAASGVSRATMVSSRLQQGERPAAMAAGQSMQRRTRGRVSASANRRSLR</sequence>
<keyword evidence="5 7" id="KW-0472">Membrane</keyword>
<dbReference type="Pfam" id="PF04610">
    <property type="entry name" value="TrbL"/>
    <property type="match status" value="1"/>
</dbReference>
<feature type="transmembrane region" description="Helical" evidence="7">
    <location>
        <begin position="223"/>
        <end position="242"/>
    </location>
</feature>
<dbReference type="Proteomes" id="UP000321129">
    <property type="component" value="Unassembled WGS sequence"/>
</dbReference>
<comment type="similarity">
    <text evidence="2">Belongs to the TrbL/VirB6 family.</text>
</comment>
<feature type="transmembrane region" description="Helical" evidence="7">
    <location>
        <begin position="262"/>
        <end position="288"/>
    </location>
</feature>
<keyword evidence="4 7" id="KW-1133">Transmembrane helix</keyword>
<evidence type="ECO:0000256" key="3">
    <source>
        <dbReference type="ARBA" id="ARBA00022692"/>
    </source>
</evidence>
<feature type="transmembrane region" description="Helical" evidence="7">
    <location>
        <begin position="186"/>
        <end position="211"/>
    </location>
</feature>